<evidence type="ECO:0000256" key="1">
    <source>
        <dbReference type="SAM" id="MobiDB-lite"/>
    </source>
</evidence>
<dbReference type="EMBL" id="JAHRIQ010036036">
    <property type="protein sequence ID" value="MEQ2232769.1"/>
    <property type="molecule type" value="Genomic_DNA"/>
</dbReference>
<dbReference type="Proteomes" id="UP001482620">
    <property type="component" value="Unassembled WGS sequence"/>
</dbReference>
<accession>A0ABV0TJV2</accession>
<evidence type="ECO:0000313" key="2">
    <source>
        <dbReference type="EMBL" id="MEQ2232769.1"/>
    </source>
</evidence>
<feature type="region of interest" description="Disordered" evidence="1">
    <location>
        <begin position="93"/>
        <end position="115"/>
    </location>
</feature>
<keyword evidence="3" id="KW-1185">Reference proteome</keyword>
<evidence type="ECO:0000313" key="3">
    <source>
        <dbReference type="Proteomes" id="UP001482620"/>
    </source>
</evidence>
<name>A0ABV0TJV2_9TELE</name>
<proteinExistence type="predicted"/>
<organism evidence="2 3">
    <name type="scientific">Ilyodon furcidens</name>
    <name type="common">goldbreast splitfin</name>
    <dbReference type="NCBI Taxonomy" id="33524"/>
    <lineage>
        <taxon>Eukaryota</taxon>
        <taxon>Metazoa</taxon>
        <taxon>Chordata</taxon>
        <taxon>Craniata</taxon>
        <taxon>Vertebrata</taxon>
        <taxon>Euteleostomi</taxon>
        <taxon>Actinopterygii</taxon>
        <taxon>Neopterygii</taxon>
        <taxon>Teleostei</taxon>
        <taxon>Neoteleostei</taxon>
        <taxon>Acanthomorphata</taxon>
        <taxon>Ovalentaria</taxon>
        <taxon>Atherinomorphae</taxon>
        <taxon>Cyprinodontiformes</taxon>
        <taxon>Goodeidae</taxon>
        <taxon>Ilyodon</taxon>
    </lineage>
</organism>
<feature type="compositionally biased region" description="Polar residues" evidence="1">
    <location>
        <begin position="106"/>
        <end position="115"/>
    </location>
</feature>
<sequence>MLFIIAILELSASLCVFQVVMMVIGLPSPALPTLDTDSPSSTHLGTTQTGIIRGYERSLGLHAGFVKTKCAVGKVSKVFLYSLRLIKDGYQQNYKRGAGQGPRGVSRSSTQAMRT</sequence>
<gene>
    <name evidence="2" type="ORF">ILYODFUR_014921</name>
</gene>
<comment type="caution">
    <text evidence="2">The sequence shown here is derived from an EMBL/GenBank/DDBJ whole genome shotgun (WGS) entry which is preliminary data.</text>
</comment>
<protein>
    <submittedName>
        <fullName evidence="2">Uncharacterized protein</fullName>
    </submittedName>
</protein>
<reference evidence="2 3" key="1">
    <citation type="submission" date="2021-06" db="EMBL/GenBank/DDBJ databases">
        <authorList>
            <person name="Palmer J.M."/>
        </authorList>
    </citation>
    <scope>NUCLEOTIDE SEQUENCE [LARGE SCALE GENOMIC DNA]</scope>
    <source>
        <strain evidence="3">if_2019</strain>
        <tissue evidence="2">Muscle</tissue>
    </source>
</reference>